<evidence type="ECO:0008006" key="3">
    <source>
        <dbReference type="Google" id="ProtNLM"/>
    </source>
</evidence>
<organism evidence="1 2">
    <name type="scientific">Canna indica</name>
    <name type="common">Indian-shot</name>
    <dbReference type="NCBI Taxonomy" id="4628"/>
    <lineage>
        <taxon>Eukaryota</taxon>
        <taxon>Viridiplantae</taxon>
        <taxon>Streptophyta</taxon>
        <taxon>Embryophyta</taxon>
        <taxon>Tracheophyta</taxon>
        <taxon>Spermatophyta</taxon>
        <taxon>Magnoliopsida</taxon>
        <taxon>Liliopsida</taxon>
        <taxon>Zingiberales</taxon>
        <taxon>Cannaceae</taxon>
        <taxon>Canna</taxon>
    </lineage>
</organism>
<accession>A0AAQ3QIY2</accession>
<protein>
    <recommendedName>
        <fullName evidence="3">F-box/kelch-repeat protein</fullName>
    </recommendedName>
</protein>
<evidence type="ECO:0000313" key="1">
    <source>
        <dbReference type="EMBL" id="WOL11023.1"/>
    </source>
</evidence>
<keyword evidence="2" id="KW-1185">Reference proteome</keyword>
<dbReference type="PANTHER" id="PTHR37383:SF1">
    <property type="entry name" value="OS01G0694200 PROTEIN"/>
    <property type="match status" value="1"/>
</dbReference>
<dbReference type="Proteomes" id="UP001327560">
    <property type="component" value="Chromosome 6"/>
</dbReference>
<proteinExistence type="predicted"/>
<dbReference type="EMBL" id="CP136895">
    <property type="protein sequence ID" value="WOL11023.1"/>
    <property type="molecule type" value="Genomic_DNA"/>
</dbReference>
<evidence type="ECO:0000313" key="2">
    <source>
        <dbReference type="Proteomes" id="UP001327560"/>
    </source>
</evidence>
<dbReference type="AlphaFoldDB" id="A0AAQ3QIY2"/>
<dbReference type="SUPFAM" id="SSF117281">
    <property type="entry name" value="Kelch motif"/>
    <property type="match status" value="1"/>
</dbReference>
<gene>
    <name evidence="1" type="ORF">Cni_G19784</name>
</gene>
<reference evidence="1 2" key="1">
    <citation type="submission" date="2023-10" db="EMBL/GenBank/DDBJ databases">
        <title>Chromosome-scale genome assembly provides insights into flower coloration mechanisms of Canna indica.</title>
        <authorList>
            <person name="Li C."/>
        </authorList>
    </citation>
    <scope>NUCLEOTIDE SEQUENCE [LARGE SCALE GENOMIC DNA]</scope>
    <source>
        <tissue evidence="1">Flower</tissue>
    </source>
</reference>
<sequence length="174" mass="19139">MAARPASTEKGIVHLVKCAVIQLTLPIYSITLSMCYLLLGEVDGVRIFLSSASSNVFVYDSIALAWTRFTGFEPVRGRGNPYQNGTFLDGSLYFTTFEPFSVVGFDLQNGAWDIAAAPALPMELSFVRLVGGGDRLYLVGRVGRDGILRSLRLWELVVVKLDGNTRSWEELGLL</sequence>
<dbReference type="InterPro" id="IPR015915">
    <property type="entry name" value="Kelch-typ_b-propeller"/>
</dbReference>
<dbReference type="PANTHER" id="PTHR37383">
    <property type="entry name" value="OS01G0694200 PROTEIN"/>
    <property type="match status" value="1"/>
</dbReference>
<name>A0AAQ3QIY2_9LILI</name>